<dbReference type="InterPro" id="IPR042197">
    <property type="entry name" value="Apaf_helical"/>
</dbReference>
<evidence type="ECO:0000313" key="4">
    <source>
        <dbReference type="EMBL" id="KAK5847242.1"/>
    </source>
</evidence>
<evidence type="ECO:0000313" key="5">
    <source>
        <dbReference type="Proteomes" id="UP001358586"/>
    </source>
</evidence>
<dbReference type="SUPFAM" id="SSF52540">
    <property type="entry name" value="P-loop containing nucleoside triphosphate hydrolases"/>
    <property type="match status" value="1"/>
</dbReference>
<dbReference type="Gene3D" id="1.10.8.430">
    <property type="entry name" value="Helical domain of apoptotic protease-activating factors"/>
    <property type="match status" value="1"/>
</dbReference>
<dbReference type="SMART" id="SM00369">
    <property type="entry name" value="LRR_TYP"/>
    <property type="match status" value="2"/>
</dbReference>
<dbReference type="PANTHER" id="PTHR11017">
    <property type="entry name" value="LEUCINE-RICH REPEAT-CONTAINING PROTEIN"/>
    <property type="match status" value="1"/>
</dbReference>
<dbReference type="InterPro" id="IPR027417">
    <property type="entry name" value="P-loop_NTPase"/>
</dbReference>
<dbReference type="Proteomes" id="UP001358586">
    <property type="component" value="Chromosome 1"/>
</dbReference>
<protein>
    <recommendedName>
        <fullName evidence="3">Disease resistance protein Roq1-like winged-helix domain-containing protein</fullName>
    </recommendedName>
</protein>
<proteinExistence type="predicted"/>
<evidence type="ECO:0000256" key="1">
    <source>
        <dbReference type="ARBA" id="ARBA00022614"/>
    </source>
</evidence>
<evidence type="ECO:0000256" key="2">
    <source>
        <dbReference type="ARBA" id="ARBA00022737"/>
    </source>
</evidence>
<keyword evidence="2" id="KW-0677">Repeat</keyword>
<keyword evidence="1" id="KW-0433">Leucine-rich repeat</keyword>
<dbReference type="InterPro" id="IPR032675">
    <property type="entry name" value="LRR_dom_sf"/>
</dbReference>
<sequence>MGTQIPFHPGSKIIITSRNRCLLNAHFISQMFDSGALASCGGLSKLFEVKELASSESLQLFKWYAFGHNSVPESSMAYARSLVKHCGGLPLALQVLGSSLSSKSVSSWKSASEKLEEIPDSKIQKILRISYDSLEDDHEKNLFLDIVCLFIGKDRDYTTTILDGCDFYTTIGIENLAGKSLLTINENKKLMMHQMIRDMGREIIRQESSDIGKRSRLWYKDAFDVIREKIGSKTIKCLTLDLKGLQKTKAKRTSTTLHFPKHSKSQFLMSNDVDMETQAFAKMKRLKLLQLDYARLKGDFKDFPKGLRWLRWHGFCMQSFPVDFDINELVVLDMRNSKLKKVWKDRECLPNLKILNLNHSHSLLKTPSFSGLPSLEKLMLKDCINLVEVDQSIGELKMLTFLNLKDCTSLKHLPRTIGSLTSLEELILSGCSRLDDVPRELHNMESLKVLNLDETAIYQSRLGLHWLLLKRSKGLGFSCASLPGSLVKLSLESCKLSNDVMPNDLCNLASLKSLNLSRNPIHYLPESLKNLTKLDELLLTSCTELQMIPKLPCLPNLKILNLNHSRSLLKTPSFSGLPSLEKLMLKDCINLVEVDQSIGELKMLTFLNLKDCTSLRKLPRTIGSLISLQELILCGCSGLDDIPRELHNMKSLKVLNLDETAINQTRLGLHWLLLKRNKGLGFSWASLPSSLVKLSLESCKLSDDVMPSDLCNLASLKSLNLSRNPIHYLPESLKELTKLDELVLTSCTELQMIPKLPVLPNVSEFSTVSAVKSSWSILPCFFSSKRCVIFGCEKLTEVQDIFKLEPIENFDAEEIRRLFNVNSVNKNRVQLYNCLTDNIMLATPQVLQECGITSTLVLGSEVPIGYKHRTNEHRISFLLPTPSHPDEKIRWFSLCIVFSLDSDQILDLLPSVYIFNETKRTTWRYCSSFIGIPKTNDNTMLWLIHWPVTDCQFEGGDLV</sequence>
<dbReference type="PANTHER" id="PTHR11017:SF305">
    <property type="entry name" value="TMV RESISTANCE PROTEIN N-LIKE"/>
    <property type="match status" value="1"/>
</dbReference>
<accession>A0ABR0R6P2</accession>
<dbReference type="Gene3D" id="3.80.10.10">
    <property type="entry name" value="Ribonuclease Inhibitor"/>
    <property type="match status" value="3"/>
</dbReference>
<dbReference type="InterPro" id="IPR058192">
    <property type="entry name" value="WHD_ROQ1-like"/>
</dbReference>
<dbReference type="InterPro" id="IPR044974">
    <property type="entry name" value="Disease_R_plants"/>
</dbReference>
<dbReference type="PROSITE" id="PS51450">
    <property type="entry name" value="LRR"/>
    <property type="match status" value="2"/>
</dbReference>
<dbReference type="Pfam" id="PF23282">
    <property type="entry name" value="WHD_ROQ1"/>
    <property type="match status" value="1"/>
</dbReference>
<dbReference type="InterPro" id="IPR001611">
    <property type="entry name" value="Leu-rich_rpt"/>
</dbReference>
<keyword evidence="5" id="KW-1185">Reference proteome</keyword>
<dbReference type="PRINTS" id="PR00364">
    <property type="entry name" value="DISEASERSIST"/>
</dbReference>
<reference evidence="4 5" key="1">
    <citation type="submission" date="2023-03" db="EMBL/GenBank/DDBJ databases">
        <title>WGS of Gossypium arboreum.</title>
        <authorList>
            <person name="Yu D."/>
        </authorList>
    </citation>
    <scope>NUCLEOTIDE SEQUENCE [LARGE SCALE GENOMIC DNA]</scope>
    <source>
        <tissue evidence="4">Leaf</tissue>
    </source>
</reference>
<feature type="domain" description="Disease resistance protein Roq1-like winged-helix" evidence="3">
    <location>
        <begin position="137"/>
        <end position="208"/>
    </location>
</feature>
<evidence type="ECO:0000259" key="3">
    <source>
        <dbReference type="Pfam" id="PF23282"/>
    </source>
</evidence>
<organism evidence="4 5">
    <name type="scientific">Gossypium arboreum</name>
    <name type="common">Tree cotton</name>
    <name type="synonym">Gossypium nanking</name>
    <dbReference type="NCBI Taxonomy" id="29729"/>
    <lineage>
        <taxon>Eukaryota</taxon>
        <taxon>Viridiplantae</taxon>
        <taxon>Streptophyta</taxon>
        <taxon>Embryophyta</taxon>
        <taxon>Tracheophyta</taxon>
        <taxon>Spermatophyta</taxon>
        <taxon>Magnoliopsida</taxon>
        <taxon>eudicotyledons</taxon>
        <taxon>Gunneridae</taxon>
        <taxon>Pentapetalae</taxon>
        <taxon>rosids</taxon>
        <taxon>malvids</taxon>
        <taxon>Malvales</taxon>
        <taxon>Malvaceae</taxon>
        <taxon>Malvoideae</taxon>
        <taxon>Gossypium</taxon>
    </lineage>
</organism>
<name>A0ABR0R6P2_GOSAR</name>
<dbReference type="SUPFAM" id="SSF52058">
    <property type="entry name" value="L domain-like"/>
    <property type="match status" value="2"/>
</dbReference>
<comment type="caution">
    <text evidence="4">The sequence shown here is derived from an EMBL/GenBank/DDBJ whole genome shotgun (WGS) entry which is preliminary data.</text>
</comment>
<gene>
    <name evidence="4" type="ORF">PVK06_003546</name>
</gene>
<dbReference type="InterPro" id="IPR003591">
    <property type="entry name" value="Leu-rich_rpt_typical-subtyp"/>
</dbReference>
<dbReference type="EMBL" id="JARKNE010000001">
    <property type="protein sequence ID" value="KAK5847242.1"/>
    <property type="molecule type" value="Genomic_DNA"/>
</dbReference>